<sequence>MGSTASKPDPQYSTPLECLLANLRTLRLKGYIRPKLLTFLCSQAWPQYSLDNGSQWPAAGTLDFDVLRDLDNYCRRTGKWSEALVAALRPVAGSGPRNPPPGACFKCGQEGHWAKMCLNLRPPSKPCPLCKQRGHWASDCPQASRAPTSRGRRPERPRETSCPPPALELLSFDDN</sequence>
<dbReference type="InterPro" id="IPR010999">
    <property type="entry name" value="Retrovr_matrix"/>
</dbReference>
<dbReference type="SMART" id="SM00343">
    <property type="entry name" value="ZnF_C2HC"/>
    <property type="match status" value="2"/>
</dbReference>
<evidence type="ECO:0000256" key="1">
    <source>
        <dbReference type="PROSITE-ProRule" id="PRU00047"/>
    </source>
</evidence>
<feature type="domain" description="CCHC-type" evidence="3">
    <location>
        <begin position="104"/>
        <end position="117"/>
    </location>
</feature>
<dbReference type="Gene3D" id="1.10.150.180">
    <property type="entry name" value="Gamma-retroviral matrix domain"/>
    <property type="match status" value="1"/>
</dbReference>
<evidence type="ECO:0000259" key="3">
    <source>
        <dbReference type="PROSITE" id="PS50158"/>
    </source>
</evidence>
<dbReference type="GO" id="GO:0008270">
    <property type="term" value="F:zinc ion binding"/>
    <property type="evidence" value="ECO:0007669"/>
    <property type="project" value="UniProtKB-KW"/>
</dbReference>
<dbReference type="EMBL" id="VCEB01000002">
    <property type="protein sequence ID" value="KAB0384331.1"/>
    <property type="molecule type" value="Genomic_DNA"/>
</dbReference>
<dbReference type="Pfam" id="PF00098">
    <property type="entry name" value="zf-CCHC"/>
    <property type="match status" value="2"/>
</dbReference>
<dbReference type="SUPFAM" id="SSF57756">
    <property type="entry name" value="Retrovirus zinc finger-like domains"/>
    <property type="match status" value="1"/>
</dbReference>
<keyword evidence="1" id="KW-0862">Zinc</keyword>
<dbReference type="PANTHER" id="PTHR33166">
    <property type="entry name" value="GAG_P30 DOMAIN-CONTAINING PROTEIN"/>
    <property type="match status" value="1"/>
</dbReference>
<accession>A0A5J5MUX2</accession>
<keyword evidence="1" id="KW-0863">Zinc-finger</keyword>
<dbReference type="InterPro" id="IPR001878">
    <property type="entry name" value="Znf_CCHC"/>
</dbReference>
<reference evidence="4 5" key="1">
    <citation type="submission" date="2019-06" db="EMBL/GenBank/DDBJ databases">
        <title>Discovery of a novel chromosome fission-fusion reversal in muntjac.</title>
        <authorList>
            <person name="Mudd A.B."/>
            <person name="Bredeson J.V."/>
            <person name="Baum R."/>
            <person name="Hockemeyer D."/>
            <person name="Rokhsar D.S."/>
        </authorList>
    </citation>
    <scope>NUCLEOTIDE SEQUENCE [LARGE SCALE GENOMIC DNA]</scope>
    <source>
        <strain evidence="4">UCam_UCB_Mr</strain>
        <tissue evidence="4">Fibroblast cell line</tissue>
    </source>
</reference>
<dbReference type="GO" id="GO:0003676">
    <property type="term" value="F:nucleic acid binding"/>
    <property type="evidence" value="ECO:0007669"/>
    <property type="project" value="InterPro"/>
</dbReference>
<gene>
    <name evidence="4" type="ORF">FD755_006248</name>
</gene>
<dbReference type="AlphaFoldDB" id="A0A5J5MUX2"/>
<dbReference type="InterPro" id="IPR050462">
    <property type="entry name" value="Retroviral_Gag-Pol_poly"/>
</dbReference>
<dbReference type="Gene3D" id="4.10.60.10">
    <property type="entry name" value="Zinc finger, CCHC-type"/>
    <property type="match status" value="2"/>
</dbReference>
<evidence type="ECO:0000313" key="5">
    <source>
        <dbReference type="Proteomes" id="UP000326062"/>
    </source>
</evidence>
<dbReference type="SUPFAM" id="SSF47836">
    <property type="entry name" value="Retroviral matrix proteins"/>
    <property type="match status" value="1"/>
</dbReference>
<evidence type="ECO:0000313" key="4">
    <source>
        <dbReference type="EMBL" id="KAB0384331.1"/>
    </source>
</evidence>
<dbReference type="Proteomes" id="UP000326062">
    <property type="component" value="Chromosome 2"/>
</dbReference>
<comment type="caution">
    <text evidence="4">The sequence shown here is derived from an EMBL/GenBank/DDBJ whole genome shotgun (WGS) entry which is preliminary data.</text>
</comment>
<keyword evidence="1" id="KW-0479">Metal-binding</keyword>
<dbReference type="InterPro" id="IPR036875">
    <property type="entry name" value="Znf_CCHC_sf"/>
</dbReference>
<feature type="region of interest" description="Disordered" evidence="2">
    <location>
        <begin position="134"/>
        <end position="175"/>
    </location>
</feature>
<keyword evidence="5" id="KW-1185">Reference proteome</keyword>
<name>A0A5J5MUX2_MUNRE</name>
<organism evidence="4 5">
    <name type="scientific">Muntiacus reevesi</name>
    <name type="common">Reeves' muntjac</name>
    <name type="synonym">Cervus reevesi</name>
    <dbReference type="NCBI Taxonomy" id="9886"/>
    <lineage>
        <taxon>Eukaryota</taxon>
        <taxon>Metazoa</taxon>
        <taxon>Chordata</taxon>
        <taxon>Craniata</taxon>
        <taxon>Vertebrata</taxon>
        <taxon>Euteleostomi</taxon>
        <taxon>Mammalia</taxon>
        <taxon>Eutheria</taxon>
        <taxon>Laurasiatheria</taxon>
        <taxon>Artiodactyla</taxon>
        <taxon>Ruminantia</taxon>
        <taxon>Pecora</taxon>
        <taxon>Cervidae</taxon>
        <taxon>Muntiacinae</taxon>
        <taxon>Muntiacus</taxon>
    </lineage>
</organism>
<evidence type="ECO:0000256" key="2">
    <source>
        <dbReference type="SAM" id="MobiDB-lite"/>
    </source>
</evidence>
<protein>
    <recommendedName>
        <fullName evidence="3">CCHC-type domain-containing protein</fullName>
    </recommendedName>
</protein>
<dbReference type="InterPro" id="IPR036946">
    <property type="entry name" value="G_retro_matrix_sf"/>
</dbReference>
<dbReference type="PROSITE" id="PS50158">
    <property type="entry name" value="ZF_CCHC"/>
    <property type="match status" value="2"/>
</dbReference>
<proteinExistence type="predicted"/>
<feature type="domain" description="CCHC-type" evidence="3">
    <location>
        <begin position="127"/>
        <end position="142"/>
    </location>
</feature>